<dbReference type="Proteomes" id="UP000294952">
    <property type="component" value="Unassembled WGS sequence"/>
</dbReference>
<comment type="caution">
    <text evidence="1">The sequence shown here is derived from an EMBL/GenBank/DDBJ whole genome shotgun (WGS) entry which is preliminary data.</text>
</comment>
<dbReference type="RefSeq" id="WP_133413712.1">
    <property type="nucleotide sequence ID" value="NZ_SDLP01000002.1"/>
</dbReference>
<evidence type="ECO:0000313" key="2">
    <source>
        <dbReference type="Proteomes" id="UP000294952"/>
    </source>
</evidence>
<accession>A0A4R5XB11</accession>
<dbReference type="EMBL" id="SDLP01000002">
    <property type="protein sequence ID" value="TDL10530.1"/>
    <property type="molecule type" value="Genomic_DNA"/>
</dbReference>
<reference evidence="1 2" key="1">
    <citation type="submission" date="2019-01" db="EMBL/GenBank/DDBJ databases">
        <title>High-quality-draft genome sequences of five non-tuberculosis mycobacteriaceae isolated from a nosocomial environment.</title>
        <authorList>
            <person name="Tiago I."/>
            <person name="Alarico S."/>
            <person name="Pereira S.G."/>
            <person name="Coelho C."/>
            <person name="Maranha A."/>
            <person name="Empadinhas N."/>
        </authorList>
    </citation>
    <scope>NUCLEOTIDE SEQUENCE [LARGE SCALE GENOMIC DNA]</scope>
    <source>
        <strain evidence="1 2">22DIII</strain>
    </source>
</reference>
<evidence type="ECO:0000313" key="1">
    <source>
        <dbReference type="EMBL" id="TDL10530.1"/>
    </source>
</evidence>
<protein>
    <submittedName>
        <fullName evidence="1">Uncharacterized protein</fullName>
    </submittedName>
</protein>
<name>A0A4R5XB11_9MYCO</name>
<dbReference type="AlphaFoldDB" id="A0A4R5XB11"/>
<sequence>MSNNHFRDEILQLMRQADCHYANALRDEEDGLSIEDAARKRDEVRLDRIIDLRRAVHMVALGEHSQSKAQAGHEDGVLRVLLPLEGQMSMGLRRHIFARLGEVQSEFGLRETTQPLRCVTRGAQARRR</sequence>
<organism evidence="1 2">
    <name type="scientific">Mycolicibacterium obuense</name>
    <dbReference type="NCBI Taxonomy" id="1807"/>
    <lineage>
        <taxon>Bacteria</taxon>
        <taxon>Bacillati</taxon>
        <taxon>Actinomycetota</taxon>
        <taxon>Actinomycetes</taxon>
        <taxon>Mycobacteriales</taxon>
        <taxon>Mycobacteriaceae</taxon>
        <taxon>Mycolicibacterium</taxon>
    </lineage>
</organism>
<proteinExistence type="predicted"/>
<gene>
    <name evidence="1" type="ORF">EUA04_11640</name>
</gene>